<gene>
    <name evidence="5" type="ORF">LKACC12383_01729</name>
</gene>
<sequence>MSFKTPLADLMRPQTLDEMVGQQELLKSGQPLRQIIDQHVNIPLLLWGPPGTGKTTLAKIIAKQYNYPFESFNASTDNKAKLTKQIDKYPDNSFVLLIDEIHRMTKTLQDFLLPYLENGHIMLIGSTTENPIMSIVPAIRSRSQIFEFKSLSDTDIETMLKRAVTEIYKLTDEQVETDSLKLIAISADGDLRIALNTLETIHAINPDKITVENVKKFAQQQHFNYDKKATKHYDYLSAYSDSMAGSDTDAALYYLAVLLKNNDLPSVVRRLREIPYTYIGLANPQQVTQIVVAANQAEKIGMPKAKYPLMFATMLMCISPKSGSFDETWEKLDQDTEHPNEHPMPKGLRDMHYKHSEEITGGGLIDSPFASPHQLAQQNYMPKGLKGRRYYYPKDNNNEKKLGEQYLKLHHYIYQEDYKDPDSNKGQQ</sequence>
<dbReference type="Gene3D" id="1.10.3710.10">
    <property type="entry name" value="DNA polymerase III clamp loader subunits, C-terminal domain"/>
    <property type="match status" value="1"/>
</dbReference>
<dbReference type="RefSeq" id="WP_056967676.1">
    <property type="nucleotide sequence ID" value="NZ_LNUB01000005.1"/>
</dbReference>
<dbReference type="Pfam" id="PF00004">
    <property type="entry name" value="AAA"/>
    <property type="match status" value="1"/>
</dbReference>
<evidence type="ECO:0000256" key="2">
    <source>
        <dbReference type="ARBA" id="ARBA00022741"/>
    </source>
</evidence>
<feature type="domain" description="AAA+ ATPase" evidence="4">
    <location>
        <begin position="40"/>
        <end position="151"/>
    </location>
</feature>
<evidence type="ECO:0000313" key="6">
    <source>
        <dbReference type="Proteomes" id="UP000196649"/>
    </source>
</evidence>
<dbReference type="InterPro" id="IPR021886">
    <property type="entry name" value="MgsA_C"/>
</dbReference>
<dbReference type="GO" id="GO:0016887">
    <property type="term" value="F:ATP hydrolysis activity"/>
    <property type="evidence" value="ECO:0007669"/>
    <property type="project" value="InterPro"/>
</dbReference>
<dbReference type="Gene3D" id="1.10.8.60">
    <property type="match status" value="1"/>
</dbReference>
<dbReference type="PANTHER" id="PTHR13779:SF7">
    <property type="entry name" value="ATPASE WRNIP1"/>
    <property type="match status" value="1"/>
</dbReference>
<dbReference type="CDD" id="cd18139">
    <property type="entry name" value="HLD_clamp_RarA"/>
    <property type="match status" value="1"/>
</dbReference>
<dbReference type="SMART" id="SM00382">
    <property type="entry name" value="AAA"/>
    <property type="match status" value="1"/>
</dbReference>
<dbReference type="InterPro" id="IPR051314">
    <property type="entry name" value="AAA_ATPase_RarA/MGS1/WRNIP1"/>
</dbReference>
<evidence type="ECO:0000256" key="1">
    <source>
        <dbReference type="ARBA" id="ARBA00008959"/>
    </source>
</evidence>
<dbReference type="Proteomes" id="UP000196649">
    <property type="component" value="Unassembled WGS sequence"/>
</dbReference>
<keyword evidence="2" id="KW-0547">Nucleotide-binding</keyword>
<keyword evidence="3" id="KW-0067">ATP-binding</keyword>
<dbReference type="Gene3D" id="3.40.50.300">
    <property type="entry name" value="P-loop containing nucleotide triphosphate hydrolases"/>
    <property type="match status" value="1"/>
</dbReference>
<name>A0A210P8Q6_9LACO</name>
<proteinExistence type="inferred from homology"/>
<evidence type="ECO:0000256" key="3">
    <source>
        <dbReference type="ARBA" id="ARBA00022840"/>
    </source>
</evidence>
<accession>A0A210P8Q6</accession>
<dbReference type="GO" id="GO:0005524">
    <property type="term" value="F:ATP binding"/>
    <property type="evidence" value="ECO:0007669"/>
    <property type="project" value="UniProtKB-KW"/>
</dbReference>
<dbReference type="PANTHER" id="PTHR13779">
    <property type="entry name" value="WERNER HELICASE-INTERACTING PROTEIN 1 FAMILY MEMBER"/>
    <property type="match status" value="1"/>
</dbReference>
<comment type="similarity">
    <text evidence="1">Belongs to the AAA ATPase family. RarA/MGS1/WRNIP1 subfamily.</text>
</comment>
<dbReference type="GO" id="GO:0006261">
    <property type="term" value="P:DNA-templated DNA replication"/>
    <property type="evidence" value="ECO:0007669"/>
    <property type="project" value="TreeGrafter"/>
</dbReference>
<dbReference type="SUPFAM" id="SSF48019">
    <property type="entry name" value="post-AAA+ oligomerization domain-like"/>
    <property type="match status" value="1"/>
</dbReference>
<dbReference type="SUPFAM" id="SSF52540">
    <property type="entry name" value="P-loop containing nucleoside triphosphate hydrolases"/>
    <property type="match status" value="1"/>
</dbReference>
<reference evidence="5 6" key="1">
    <citation type="submission" date="2017-03" db="EMBL/GenBank/DDBJ databases">
        <title>Genome sequence of Lactobacillus kimchii KACC 12383.</title>
        <authorList>
            <person name="Chun J."/>
        </authorList>
    </citation>
    <scope>NUCLEOTIDE SEQUENCE [LARGE SCALE GENOMIC DNA]</scope>
    <source>
        <strain evidence="5 6">KACC 12383</strain>
    </source>
</reference>
<dbReference type="CDD" id="cd00009">
    <property type="entry name" value="AAA"/>
    <property type="match status" value="1"/>
</dbReference>
<evidence type="ECO:0000259" key="4">
    <source>
        <dbReference type="SMART" id="SM00382"/>
    </source>
</evidence>
<dbReference type="InterPro" id="IPR032423">
    <property type="entry name" value="AAA_assoc_2"/>
</dbReference>
<dbReference type="InterPro" id="IPR008921">
    <property type="entry name" value="DNA_pol3_clamp-load_cplx_C"/>
</dbReference>
<dbReference type="GO" id="GO:0003677">
    <property type="term" value="F:DNA binding"/>
    <property type="evidence" value="ECO:0007669"/>
    <property type="project" value="InterPro"/>
</dbReference>
<dbReference type="InterPro" id="IPR027417">
    <property type="entry name" value="P-loop_NTPase"/>
</dbReference>
<dbReference type="GO" id="GO:0017116">
    <property type="term" value="F:single-stranded DNA helicase activity"/>
    <property type="evidence" value="ECO:0007669"/>
    <property type="project" value="TreeGrafter"/>
</dbReference>
<comment type="caution">
    <text evidence="5">The sequence shown here is derived from an EMBL/GenBank/DDBJ whole genome shotgun (WGS) entry which is preliminary data.</text>
</comment>
<dbReference type="Pfam" id="PF12002">
    <property type="entry name" value="MgsA_C"/>
    <property type="match status" value="1"/>
</dbReference>
<dbReference type="EMBL" id="MXAL01000007">
    <property type="protein sequence ID" value="OWF32856.1"/>
    <property type="molecule type" value="Genomic_DNA"/>
</dbReference>
<dbReference type="Gene3D" id="1.20.272.10">
    <property type="match status" value="1"/>
</dbReference>
<dbReference type="AlphaFoldDB" id="A0A210P8Q6"/>
<dbReference type="Pfam" id="PF16193">
    <property type="entry name" value="AAA_assoc_2"/>
    <property type="match status" value="1"/>
</dbReference>
<dbReference type="InterPro" id="IPR003593">
    <property type="entry name" value="AAA+_ATPase"/>
</dbReference>
<dbReference type="GO" id="GO:0008047">
    <property type="term" value="F:enzyme activator activity"/>
    <property type="evidence" value="ECO:0007669"/>
    <property type="project" value="TreeGrafter"/>
</dbReference>
<evidence type="ECO:0000313" key="5">
    <source>
        <dbReference type="EMBL" id="OWF32856.1"/>
    </source>
</evidence>
<organism evidence="5 6">
    <name type="scientific">Companilactobacillus kimchii</name>
    <dbReference type="NCBI Taxonomy" id="2801452"/>
    <lineage>
        <taxon>Bacteria</taxon>
        <taxon>Bacillati</taxon>
        <taxon>Bacillota</taxon>
        <taxon>Bacilli</taxon>
        <taxon>Lactobacillales</taxon>
        <taxon>Lactobacillaceae</taxon>
        <taxon>Companilactobacillus</taxon>
    </lineage>
</organism>
<protein>
    <submittedName>
        <fullName evidence="5">ATPase WRNIP1</fullName>
    </submittedName>
</protein>
<dbReference type="GO" id="GO:0000731">
    <property type="term" value="P:DNA synthesis involved in DNA repair"/>
    <property type="evidence" value="ECO:0007669"/>
    <property type="project" value="TreeGrafter"/>
</dbReference>
<dbReference type="InterPro" id="IPR003959">
    <property type="entry name" value="ATPase_AAA_core"/>
</dbReference>